<keyword evidence="2" id="KW-1185">Reference proteome</keyword>
<evidence type="ECO:0000313" key="2">
    <source>
        <dbReference type="Proteomes" id="UP000326759"/>
    </source>
</evidence>
<name>A0A5N5SJN3_9CRUS</name>
<proteinExistence type="predicted"/>
<evidence type="ECO:0000313" key="1">
    <source>
        <dbReference type="EMBL" id="KAB7494196.1"/>
    </source>
</evidence>
<reference evidence="1 2" key="1">
    <citation type="journal article" date="2019" name="PLoS Biol.">
        <title>Sex chromosomes control vertical transmission of feminizing Wolbachia symbionts in an isopod.</title>
        <authorList>
            <person name="Becking T."/>
            <person name="Chebbi M.A."/>
            <person name="Giraud I."/>
            <person name="Moumen B."/>
            <person name="Laverre T."/>
            <person name="Caubet Y."/>
            <person name="Peccoud J."/>
            <person name="Gilbert C."/>
            <person name="Cordaux R."/>
        </authorList>
    </citation>
    <scope>NUCLEOTIDE SEQUENCE [LARGE SCALE GENOMIC DNA]</scope>
    <source>
        <strain evidence="1">ANa2</strain>
        <tissue evidence="1">Whole body excluding digestive tract and cuticle</tissue>
    </source>
</reference>
<dbReference type="AlphaFoldDB" id="A0A5N5SJN3"/>
<accession>A0A5N5SJN3</accession>
<organism evidence="1 2">
    <name type="scientific">Armadillidium nasatum</name>
    <dbReference type="NCBI Taxonomy" id="96803"/>
    <lineage>
        <taxon>Eukaryota</taxon>
        <taxon>Metazoa</taxon>
        <taxon>Ecdysozoa</taxon>
        <taxon>Arthropoda</taxon>
        <taxon>Crustacea</taxon>
        <taxon>Multicrustacea</taxon>
        <taxon>Malacostraca</taxon>
        <taxon>Eumalacostraca</taxon>
        <taxon>Peracarida</taxon>
        <taxon>Isopoda</taxon>
        <taxon>Oniscidea</taxon>
        <taxon>Crinocheta</taxon>
        <taxon>Armadillidiidae</taxon>
        <taxon>Armadillidium</taxon>
    </lineage>
</organism>
<comment type="caution">
    <text evidence="1">The sequence shown here is derived from an EMBL/GenBank/DDBJ whole genome shotgun (WGS) entry which is preliminary data.</text>
</comment>
<sequence>MFVKNHLVLVFHVQKLHLMQMPVKRTKTVWYLNKDAVQDLVTKNADLFTSSRSLS</sequence>
<gene>
    <name evidence="1" type="ORF">Anas_08571</name>
</gene>
<dbReference type="Proteomes" id="UP000326759">
    <property type="component" value="Unassembled WGS sequence"/>
</dbReference>
<protein>
    <submittedName>
        <fullName evidence="1">Uncharacterized protein</fullName>
    </submittedName>
</protein>
<dbReference type="EMBL" id="SEYY01024342">
    <property type="protein sequence ID" value="KAB7494196.1"/>
    <property type="molecule type" value="Genomic_DNA"/>
</dbReference>